<proteinExistence type="predicted"/>
<reference evidence="2" key="1">
    <citation type="submission" date="2018-07" db="EMBL/GenBank/DDBJ databases">
        <authorList>
            <person name="Ashton P.M."/>
            <person name="Dallman T."/>
            <person name="Nair S."/>
            <person name="De Pinna E."/>
            <person name="Peters T."/>
            <person name="Grant K."/>
        </authorList>
    </citation>
    <scope>NUCLEOTIDE SEQUENCE [LARGE SCALE GENOMIC DNA]</scope>
    <source>
        <strain evidence="2">436933</strain>
    </source>
</reference>
<evidence type="ECO:0000313" key="2">
    <source>
        <dbReference type="EMBL" id="EBS2695962.1"/>
    </source>
</evidence>
<dbReference type="Proteomes" id="UP000839726">
    <property type="component" value="Unassembled WGS sequence"/>
</dbReference>
<sequence length="60" mass="6607">MADNGRLTVLKFTIRLAVLYLSALLTAIFAYRVWAAGHIMPSVLLTILSTILTLMTVSLK</sequence>
<keyword evidence="1" id="KW-0812">Transmembrane</keyword>
<feature type="transmembrane region" description="Helical" evidence="1">
    <location>
        <begin position="12"/>
        <end position="33"/>
    </location>
</feature>
<comment type="caution">
    <text evidence="2">The sequence shown here is derived from an EMBL/GenBank/DDBJ whole genome shotgun (WGS) entry which is preliminary data.</text>
</comment>
<protein>
    <submittedName>
        <fullName evidence="2">Uncharacterized protein</fullName>
    </submittedName>
</protein>
<keyword evidence="1" id="KW-1133">Transmembrane helix</keyword>
<organism evidence="2">
    <name type="scientific">Salmonella newport</name>
    <dbReference type="NCBI Taxonomy" id="108619"/>
    <lineage>
        <taxon>Bacteria</taxon>
        <taxon>Pseudomonadati</taxon>
        <taxon>Pseudomonadota</taxon>
        <taxon>Gammaproteobacteria</taxon>
        <taxon>Enterobacterales</taxon>
        <taxon>Enterobacteriaceae</taxon>
        <taxon>Salmonella</taxon>
    </lineage>
</organism>
<gene>
    <name evidence="2" type="ORF">DRY71_25130</name>
</gene>
<feature type="transmembrane region" description="Helical" evidence="1">
    <location>
        <begin position="39"/>
        <end position="59"/>
    </location>
</feature>
<dbReference type="Gene3D" id="1.10.10.1740">
    <property type="entry name" value="Transmembrane protein 14-like"/>
    <property type="match status" value="1"/>
</dbReference>
<accession>A0A5U9KXN7</accession>
<keyword evidence="1" id="KW-0472">Membrane</keyword>
<dbReference type="EMBL" id="AAGUYM010000047">
    <property type="protein sequence ID" value="EBS2695962.1"/>
    <property type="molecule type" value="Genomic_DNA"/>
</dbReference>
<dbReference type="InterPro" id="IPR044890">
    <property type="entry name" value="TMEM14_sf"/>
</dbReference>
<name>A0A5U9KXN7_SALNE</name>
<evidence type="ECO:0000256" key="1">
    <source>
        <dbReference type="SAM" id="Phobius"/>
    </source>
</evidence>
<dbReference type="AlphaFoldDB" id="A0A5U9KXN7"/>